<protein>
    <submittedName>
        <fullName evidence="1">Uncharacterized protein</fullName>
    </submittedName>
</protein>
<proteinExistence type="predicted"/>
<comment type="caution">
    <text evidence="1">The sequence shown here is derived from an EMBL/GenBank/DDBJ whole genome shotgun (WGS) entry which is preliminary data.</text>
</comment>
<organism evidence="1 2">
    <name type="scientific">Flavonifractor plautii</name>
    <name type="common">Fusobacterium plautii</name>
    <dbReference type="NCBI Taxonomy" id="292800"/>
    <lineage>
        <taxon>Bacteria</taxon>
        <taxon>Bacillati</taxon>
        <taxon>Bacillota</taxon>
        <taxon>Clostridia</taxon>
        <taxon>Eubacteriales</taxon>
        <taxon>Oscillospiraceae</taxon>
        <taxon>Flavonifractor</taxon>
    </lineage>
</organism>
<gene>
    <name evidence="1" type="ORF">GKE97_10220</name>
</gene>
<dbReference type="EMBL" id="WKPR01000009">
    <property type="protein sequence ID" value="MSB19896.1"/>
    <property type="molecule type" value="Genomic_DNA"/>
</dbReference>
<dbReference type="Proteomes" id="UP000434475">
    <property type="component" value="Unassembled WGS sequence"/>
</dbReference>
<reference evidence="1 2" key="1">
    <citation type="journal article" date="2019" name="Nat. Med.">
        <title>A library of human gut bacterial isolates paired with longitudinal multiomics data enables mechanistic microbiome research.</title>
        <authorList>
            <person name="Poyet M."/>
            <person name="Groussin M."/>
            <person name="Gibbons S.M."/>
            <person name="Avila-Pacheco J."/>
            <person name="Jiang X."/>
            <person name="Kearney S.M."/>
            <person name="Perrotta A.R."/>
            <person name="Berdy B."/>
            <person name="Zhao S."/>
            <person name="Lieberman T.D."/>
            <person name="Swanson P.K."/>
            <person name="Smith M."/>
            <person name="Roesemann S."/>
            <person name="Alexander J.E."/>
            <person name="Rich S.A."/>
            <person name="Livny J."/>
            <person name="Vlamakis H."/>
            <person name="Clish C."/>
            <person name="Bullock K."/>
            <person name="Deik A."/>
            <person name="Scott J."/>
            <person name="Pierce K.A."/>
            <person name="Xavier R.J."/>
            <person name="Alm E.J."/>
        </authorList>
    </citation>
    <scope>NUCLEOTIDE SEQUENCE [LARGE SCALE GENOMIC DNA]</scope>
    <source>
        <strain evidence="1 2">BIOML-A2</strain>
    </source>
</reference>
<name>A0A6I2R3Z5_FLAPL</name>
<accession>A0A6I2R3Z5</accession>
<dbReference type="RefSeq" id="WP_172697637.1">
    <property type="nucleotide sequence ID" value="NZ_WKPR01000009.1"/>
</dbReference>
<sequence>MGRGNTCVHGKYEGLYFIDRDHIEVDVKDDPKTGTRDFRFLGGMTSEDLCGSEWKYDPDESQANLARLLGDFMYDIHAWYPSFKRCEPSRLEHGARIIMENQLYCIAVEDNEWSLAVKLLQKGDGELEGLQRGWFDKYMFAIRKSLLKYLPDIGTYTGPWTSGRITKEEFAREVIERREKKHVS</sequence>
<dbReference type="AlphaFoldDB" id="A0A6I2R3Z5"/>
<evidence type="ECO:0000313" key="1">
    <source>
        <dbReference type="EMBL" id="MSB19896.1"/>
    </source>
</evidence>
<evidence type="ECO:0000313" key="2">
    <source>
        <dbReference type="Proteomes" id="UP000434475"/>
    </source>
</evidence>